<dbReference type="Proteomes" id="UP000015105">
    <property type="component" value="Chromosome 4D"/>
</dbReference>
<dbReference type="Gramene" id="AET4Gv20492500.17">
    <property type="protein sequence ID" value="AET4Gv20492500.17"/>
    <property type="gene ID" value="AET4Gv20492500"/>
</dbReference>
<reference evidence="2" key="4">
    <citation type="submission" date="2019-03" db="UniProtKB">
        <authorList>
            <consortium name="EnsemblPlants"/>
        </authorList>
    </citation>
    <scope>IDENTIFICATION</scope>
</reference>
<accession>A0A453I9N1</accession>
<evidence type="ECO:0000256" key="1">
    <source>
        <dbReference type="SAM" id="MobiDB-lite"/>
    </source>
</evidence>
<feature type="compositionally biased region" description="Low complexity" evidence="1">
    <location>
        <begin position="88"/>
        <end position="99"/>
    </location>
</feature>
<reference evidence="2" key="3">
    <citation type="journal article" date="2017" name="Nature">
        <title>Genome sequence of the progenitor of the wheat D genome Aegilops tauschii.</title>
        <authorList>
            <person name="Luo M.C."/>
            <person name="Gu Y.Q."/>
            <person name="Puiu D."/>
            <person name="Wang H."/>
            <person name="Twardziok S.O."/>
            <person name="Deal K.R."/>
            <person name="Huo N."/>
            <person name="Zhu T."/>
            <person name="Wang L."/>
            <person name="Wang Y."/>
            <person name="McGuire P.E."/>
            <person name="Liu S."/>
            <person name="Long H."/>
            <person name="Ramasamy R.K."/>
            <person name="Rodriguez J.C."/>
            <person name="Van S.L."/>
            <person name="Yuan L."/>
            <person name="Wang Z."/>
            <person name="Xia Z."/>
            <person name="Xiao L."/>
            <person name="Anderson O.D."/>
            <person name="Ouyang S."/>
            <person name="Liang Y."/>
            <person name="Zimin A.V."/>
            <person name="Pertea G."/>
            <person name="Qi P."/>
            <person name="Bennetzen J.L."/>
            <person name="Dai X."/>
            <person name="Dawson M.W."/>
            <person name="Muller H.G."/>
            <person name="Kugler K."/>
            <person name="Rivarola-Duarte L."/>
            <person name="Spannagl M."/>
            <person name="Mayer K.F.X."/>
            <person name="Lu F.H."/>
            <person name="Bevan M.W."/>
            <person name="Leroy P."/>
            <person name="Li P."/>
            <person name="You F.M."/>
            <person name="Sun Q."/>
            <person name="Liu Z."/>
            <person name="Lyons E."/>
            <person name="Wicker T."/>
            <person name="Salzberg S.L."/>
            <person name="Devos K.M."/>
            <person name="Dvorak J."/>
        </authorList>
    </citation>
    <scope>NUCLEOTIDE SEQUENCE [LARGE SCALE GENOMIC DNA]</scope>
    <source>
        <strain evidence="2">cv. AL8/78</strain>
    </source>
</reference>
<proteinExistence type="predicted"/>
<evidence type="ECO:0000313" key="3">
    <source>
        <dbReference type="Proteomes" id="UP000015105"/>
    </source>
</evidence>
<reference evidence="3" key="2">
    <citation type="journal article" date="2017" name="Nat. Plants">
        <title>The Aegilops tauschii genome reveals multiple impacts of transposons.</title>
        <authorList>
            <person name="Zhao G."/>
            <person name="Zou C."/>
            <person name="Li K."/>
            <person name="Wang K."/>
            <person name="Li T."/>
            <person name="Gao L."/>
            <person name="Zhang X."/>
            <person name="Wang H."/>
            <person name="Yang Z."/>
            <person name="Liu X."/>
            <person name="Jiang W."/>
            <person name="Mao L."/>
            <person name="Kong X."/>
            <person name="Jiao Y."/>
            <person name="Jia J."/>
        </authorList>
    </citation>
    <scope>NUCLEOTIDE SEQUENCE [LARGE SCALE GENOMIC DNA]</scope>
    <source>
        <strain evidence="3">cv. AL8/78</strain>
    </source>
</reference>
<dbReference type="AlphaFoldDB" id="A0A453I9N1"/>
<evidence type="ECO:0000313" key="2">
    <source>
        <dbReference type="EnsemblPlants" id="AET4Gv20492500.17"/>
    </source>
</evidence>
<reference evidence="3" key="1">
    <citation type="journal article" date="2014" name="Science">
        <title>Ancient hybridizations among the ancestral genomes of bread wheat.</title>
        <authorList>
            <consortium name="International Wheat Genome Sequencing Consortium,"/>
            <person name="Marcussen T."/>
            <person name="Sandve S.R."/>
            <person name="Heier L."/>
            <person name="Spannagl M."/>
            <person name="Pfeifer M."/>
            <person name="Jakobsen K.S."/>
            <person name="Wulff B.B."/>
            <person name="Steuernagel B."/>
            <person name="Mayer K.F."/>
            <person name="Olsen O.A."/>
        </authorList>
    </citation>
    <scope>NUCLEOTIDE SEQUENCE [LARGE SCALE GENOMIC DNA]</scope>
    <source>
        <strain evidence="3">cv. AL8/78</strain>
    </source>
</reference>
<reference evidence="2" key="5">
    <citation type="journal article" date="2021" name="G3 (Bethesda)">
        <title>Aegilops tauschii genome assembly Aet v5.0 features greater sequence contiguity and improved annotation.</title>
        <authorList>
            <person name="Wang L."/>
            <person name="Zhu T."/>
            <person name="Rodriguez J.C."/>
            <person name="Deal K.R."/>
            <person name="Dubcovsky J."/>
            <person name="McGuire P.E."/>
            <person name="Lux T."/>
            <person name="Spannagl M."/>
            <person name="Mayer K.F.X."/>
            <person name="Baldrich P."/>
            <person name="Meyers B.C."/>
            <person name="Huo N."/>
            <person name="Gu Y.Q."/>
            <person name="Zhou H."/>
            <person name="Devos K.M."/>
            <person name="Bennetzen J.L."/>
            <person name="Unver T."/>
            <person name="Budak H."/>
            <person name="Gulick P.J."/>
            <person name="Galiba G."/>
            <person name="Kalapos B."/>
            <person name="Nelson D.R."/>
            <person name="Li P."/>
            <person name="You F.M."/>
            <person name="Luo M.C."/>
            <person name="Dvorak J."/>
        </authorList>
    </citation>
    <scope>NUCLEOTIDE SEQUENCE [LARGE SCALE GENOMIC DNA]</scope>
    <source>
        <strain evidence="2">cv. AL8/78</strain>
    </source>
</reference>
<protein>
    <submittedName>
        <fullName evidence="2">Uncharacterized protein</fullName>
    </submittedName>
</protein>
<keyword evidence="3" id="KW-1185">Reference proteome</keyword>
<organism evidence="2 3">
    <name type="scientific">Aegilops tauschii subsp. strangulata</name>
    <name type="common">Goatgrass</name>
    <dbReference type="NCBI Taxonomy" id="200361"/>
    <lineage>
        <taxon>Eukaryota</taxon>
        <taxon>Viridiplantae</taxon>
        <taxon>Streptophyta</taxon>
        <taxon>Embryophyta</taxon>
        <taxon>Tracheophyta</taxon>
        <taxon>Spermatophyta</taxon>
        <taxon>Magnoliopsida</taxon>
        <taxon>Liliopsida</taxon>
        <taxon>Poales</taxon>
        <taxon>Poaceae</taxon>
        <taxon>BOP clade</taxon>
        <taxon>Pooideae</taxon>
        <taxon>Triticodae</taxon>
        <taxon>Triticeae</taxon>
        <taxon>Triticinae</taxon>
        <taxon>Aegilops</taxon>
    </lineage>
</organism>
<name>A0A453I9N1_AEGTS</name>
<dbReference type="EnsemblPlants" id="AET4Gv20492500.17">
    <property type="protein sequence ID" value="AET4Gv20492500.17"/>
    <property type="gene ID" value="AET4Gv20492500"/>
</dbReference>
<feature type="region of interest" description="Disordered" evidence="1">
    <location>
        <begin position="68"/>
        <end position="99"/>
    </location>
</feature>
<feature type="compositionally biased region" description="Low complexity" evidence="1">
    <location>
        <begin position="68"/>
        <end position="80"/>
    </location>
</feature>
<sequence length="99" mass="10268">MAPALAPIRDLLTSFSPSSDFLALSSGDGRIKVRNQTPPIHAGAAGVAASSVNPTVCLCRRYGTPCAATCRRSSPTSPRWRSGRSPRRSAATSPSTTPA</sequence>